<organism evidence="2 3">
    <name type="scientific">Cercospora berteroae</name>
    <dbReference type="NCBI Taxonomy" id="357750"/>
    <lineage>
        <taxon>Eukaryota</taxon>
        <taxon>Fungi</taxon>
        <taxon>Dikarya</taxon>
        <taxon>Ascomycota</taxon>
        <taxon>Pezizomycotina</taxon>
        <taxon>Dothideomycetes</taxon>
        <taxon>Dothideomycetidae</taxon>
        <taxon>Mycosphaerellales</taxon>
        <taxon>Mycosphaerellaceae</taxon>
        <taxon>Cercospora</taxon>
    </lineage>
</organism>
<reference evidence="3" key="1">
    <citation type="journal article" date="2017" name="bioRxiv">
        <title>Conservation of a gene cluster reveals novel cercosporin biosynthetic mechanisms and extends production to the genus Colletotrichum.</title>
        <authorList>
            <person name="de Jonge R."/>
            <person name="Ebert M.K."/>
            <person name="Huitt-Roehl C.R."/>
            <person name="Pal P."/>
            <person name="Suttle J.C."/>
            <person name="Spanner R.E."/>
            <person name="Neubauer J.D."/>
            <person name="Jurick W.M.II."/>
            <person name="Stott K.A."/>
            <person name="Secor G.A."/>
            <person name="Thomma B.P.H.J."/>
            <person name="Van de Peer Y."/>
            <person name="Townsend C.A."/>
            <person name="Bolton M.D."/>
        </authorList>
    </citation>
    <scope>NUCLEOTIDE SEQUENCE [LARGE SCALE GENOMIC DNA]</scope>
    <source>
        <strain evidence="3">CBS538.71</strain>
    </source>
</reference>
<comment type="caution">
    <text evidence="2">The sequence shown here is derived from an EMBL/GenBank/DDBJ whole genome shotgun (WGS) entry which is preliminary data.</text>
</comment>
<feature type="region of interest" description="Disordered" evidence="1">
    <location>
        <begin position="440"/>
        <end position="521"/>
    </location>
</feature>
<feature type="compositionally biased region" description="Low complexity" evidence="1">
    <location>
        <begin position="41"/>
        <end position="51"/>
    </location>
</feature>
<gene>
    <name evidence="2" type="ORF">CBER1_02626</name>
</gene>
<evidence type="ECO:0000313" key="2">
    <source>
        <dbReference type="EMBL" id="PPJ58162.1"/>
    </source>
</evidence>
<sequence length="644" mass="70894">MASNSNLHPSREVDTADHETLGLPYPGISAMVLSATQDGKSLSSNLSSLSLQPQTRGTADAAPKKHPRSADDARKSLSELFPEPKYFSEPEYVNDEALPGSSFMNKNYHSSNFATLPPRRRPSEAINPSQENLSRSDLIELGRSEALRILPEEHAAKYMLPHDNFSIGDKRVNKGYYLFTEADFEDMQAETMQSEIIRGSSKERPLPKLDLSLSAIEGMTHFGACFVTNGINYPLSSREEKAAVLQIFAEHVSRDKNAVSKAFVSKSKNEMSPAQGIDLLKHKVQRLLRDRVLTICGNTVVPCTEEDEPLVGEQNRYTKRALKEVFKLLSDDNNDWLAEDPIEQQMDPFRWTRTSTTIETKAGSRDKVTIALKRRSQMRPTKSEDIFGFGLTFAESYSEIRRETKVSVACKEAISQLRAIKAQEIAVADAKELVPPTNVLTQPTDLHPAEGIQKHGSENTLGLSSTSAFSQTADDENGKRKRRRPAERFGQPMRLTLKGPRRGTDDALQPSKSKAFSHLNVPPTDGIVSEGGAANASNANSISISLFDGDNSMHKSSSDSLPTSKLVILRLGKSATSKFAEIIDQPNPNKRQKVEKSSRKAGGDEVNAAAETSTSQIANSGFMPSQNKPRPKPDKGKGRKAARK</sequence>
<feature type="region of interest" description="Disordered" evidence="1">
    <location>
        <begin position="39"/>
        <end position="73"/>
    </location>
</feature>
<proteinExistence type="predicted"/>
<feature type="compositionally biased region" description="Basic and acidic residues" evidence="1">
    <location>
        <begin position="9"/>
        <end position="20"/>
    </location>
</feature>
<accession>A0A2S6CEJ7</accession>
<evidence type="ECO:0000313" key="3">
    <source>
        <dbReference type="Proteomes" id="UP000237631"/>
    </source>
</evidence>
<keyword evidence="3" id="KW-1185">Reference proteome</keyword>
<evidence type="ECO:0000256" key="1">
    <source>
        <dbReference type="SAM" id="MobiDB-lite"/>
    </source>
</evidence>
<feature type="compositionally biased region" description="Basic and acidic residues" evidence="1">
    <location>
        <begin position="592"/>
        <end position="603"/>
    </location>
</feature>
<feature type="region of interest" description="Disordered" evidence="1">
    <location>
        <begin position="582"/>
        <end position="644"/>
    </location>
</feature>
<protein>
    <submittedName>
        <fullName evidence="2">Uncharacterized protein</fullName>
    </submittedName>
</protein>
<name>A0A2S6CEJ7_9PEZI</name>
<dbReference type="EMBL" id="PNEN01000472">
    <property type="protein sequence ID" value="PPJ58162.1"/>
    <property type="molecule type" value="Genomic_DNA"/>
</dbReference>
<feature type="compositionally biased region" description="Polar residues" evidence="1">
    <location>
        <begin position="610"/>
        <end position="627"/>
    </location>
</feature>
<feature type="region of interest" description="Disordered" evidence="1">
    <location>
        <begin position="113"/>
        <end position="132"/>
    </location>
</feature>
<dbReference type="Proteomes" id="UP000237631">
    <property type="component" value="Unassembled WGS sequence"/>
</dbReference>
<feature type="region of interest" description="Disordered" evidence="1">
    <location>
        <begin position="1"/>
        <end position="24"/>
    </location>
</feature>
<feature type="compositionally biased region" description="Polar residues" evidence="1">
    <location>
        <begin position="458"/>
        <end position="472"/>
    </location>
</feature>
<dbReference type="AlphaFoldDB" id="A0A2S6CEJ7"/>
<dbReference type="OrthoDB" id="3644062at2759"/>